<dbReference type="SUPFAM" id="SSF81324">
    <property type="entry name" value="Voltage-gated potassium channels"/>
    <property type="match status" value="1"/>
</dbReference>
<reference evidence="3 5" key="1">
    <citation type="journal article" date="2012" name="Nature">
        <title>Algal genomes reveal evolutionary mosaicism and the fate of nucleomorphs.</title>
        <authorList>
            <consortium name="DOE Joint Genome Institute"/>
            <person name="Curtis B.A."/>
            <person name="Tanifuji G."/>
            <person name="Burki F."/>
            <person name="Gruber A."/>
            <person name="Irimia M."/>
            <person name="Maruyama S."/>
            <person name="Arias M.C."/>
            <person name="Ball S.G."/>
            <person name="Gile G.H."/>
            <person name="Hirakawa Y."/>
            <person name="Hopkins J.F."/>
            <person name="Kuo A."/>
            <person name="Rensing S.A."/>
            <person name="Schmutz J."/>
            <person name="Symeonidi A."/>
            <person name="Elias M."/>
            <person name="Eveleigh R.J."/>
            <person name="Herman E.K."/>
            <person name="Klute M.J."/>
            <person name="Nakayama T."/>
            <person name="Obornik M."/>
            <person name="Reyes-Prieto A."/>
            <person name="Armbrust E.V."/>
            <person name="Aves S.J."/>
            <person name="Beiko R.G."/>
            <person name="Coutinho P."/>
            <person name="Dacks J.B."/>
            <person name="Durnford D.G."/>
            <person name="Fast N.M."/>
            <person name="Green B.R."/>
            <person name="Grisdale C.J."/>
            <person name="Hempel F."/>
            <person name="Henrissat B."/>
            <person name="Hoppner M.P."/>
            <person name="Ishida K."/>
            <person name="Kim E."/>
            <person name="Koreny L."/>
            <person name="Kroth P.G."/>
            <person name="Liu Y."/>
            <person name="Malik S.B."/>
            <person name="Maier U.G."/>
            <person name="McRose D."/>
            <person name="Mock T."/>
            <person name="Neilson J.A."/>
            <person name="Onodera N.T."/>
            <person name="Poole A.M."/>
            <person name="Pritham E.J."/>
            <person name="Richards T.A."/>
            <person name="Rocap G."/>
            <person name="Roy S.W."/>
            <person name="Sarai C."/>
            <person name="Schaack S."/>
            <person name="Shirato S."/>
            <person name="Slamovits C.H."/>
            <person name="Spencer D.F."/>
            <person name="Suzuki S."/>
            <person name="Worden A.Z."/>
            <person name="Zauner S."/>
            <person name="Barry K."/>
            <person name="Bell C."/>
            <person name="Bharti A.K."/>
            <person name="Crow J.A."/>
            <person name="Grimwood J."/>
            <person name="Kramer R."/>
            <person name="Lindquist E."/>
            <person name="Lucas S."/>
            <person name="Salamov A."/>
            <person name="McFadden G.I."/>
            <person name="Lane C.E."/>
            <person name="Keeling P.J."/>
            <person name="Gray M.W."/>
            <person name="Grigoriev I.V."/>
            <person name="Archibald J.M."/>
        </authorList>
    </citation>
    <scope>NUCLEOTIDE SEQUENCE</scope>
    <source>
        <strain evidence="3 5">CCMP2712</strain>
    </source>
</reference>
<dbReference type="HOGENOM" id="CLU_543441_0_0_1"/>
<dbReference type="PaxDb" id="55529-EKX40983"/>
<reference evidence="5" key="2">
    <citation type="submission" date="2012-11" db="EMBL/GenBank/DDBJ databases">
        <authorList>
            <person name="Kuo A."/>
            <person name="Curtis B.A."/>
            <person name="Tanifuji G."/>
            <person name="Burki F."/>
            <person name="Gruber A."/>
            <person name="Irimia M."/>
            <person name="Maruyama S."/>
            <person name="Arias M.C."/>
            <person name="Ball S.G."/>
            <person name="Gile G.H."/>
            <person name="Hirakawa Y."/>
            <person name="Hopkins J.F."/>
            <person name="Rensing S.A."/>
            <person name="Schmutz J."/>
            <person name="Symeonidi A."/>
            <person name="Elias M."/>
            <person name="Eveleigh R.J."/>
            <person name="Herman E.K."/>
            <person name="Klute M.J."/>
            <person name="Nakayama T."/>
            <person name="Obornik M."/>
            <person name="Reyes-Prieto A."/>
            <person name="Armbrust E.V."/>
            <person name="Aves S.J."/>
            <person name="Beiko R.G."/>
            <person name="Coutinho P."/>
            <person name="Dacks J.B."/>
            <person name="Durnford D.G."/>
            <person name="Fast N.M."/>
            <person name="Green B.R."/>
            <person name="Grisdale C."/>
            <person name="Hempe F."/>
            <person name="Henrissat B."/>
            <person name="Hoppner M.P."/>
            <person name="Ishida K.-I."/>
            <person name="Kim E."/>
            <person name="Koreny L."/>
            <person name="Kroth P.G."/>
            <person name="Liu Y."/>
            <person name="Malik S.-B."/>
            <person name="Maier U.G."/>
            <person name="McRose D."/>
            <person name="Mock T."/>
            <person name="Neilson J.A."/>
            <person name="Onodera N.T."/>
            <person name="Poole A.M."/>
            <person name="Pritham E.J."/>
            <person name="Richards T.A."/>
            <person name="Rocap G."/>
            <person name="Roy S.W."/>
            <person name="Sarai C."/>
            <person name="Schaack S."/>
            <person name="Shirato S."/>
            <person name="Slamovits C.H."/>
            <person name="Spencer D.F."/>
            <person name="Suzuki S."/>
            <person name="Worden A.Z."/>
            <person name="Zauner S."/>
            <person name="Barry K."/>
            <person name="Bell C."/>
            <person name="Bharti A.K."/>
            <person name="Crow J.A."/>
            <person name="Grimwood J."/>
            <person name="Kramer R."/>
            <person name="Lindquist E."/>
            <person name="Lucas S."/>
            <person name="Salamov A."/>
            <person name="McFadden G.I."/>
            <person name="Lane C.E."/>
            <person name="Keeling P.J."/>
            <person name="Gray M.W."/>
            <person name="Grigoriev I.V."/>
            <person name="Archibald J.M."/>
        </authorList>
    </citation>
    <scope>NUCLEOTIDE SEQUENCE</scope>
    <source>
        <strain evidence="5">CCMP2712</strain>
    </source>
</reference>
<proteinExistence type="predicted"/>
<keyword evidence="1" id="KW-1133">Transmembrane helix</keyword>
<keyword evidence="1" id="KW-0472">Membrane</keyword>
<evidence type="ECO:0000256" key="1">
    <source>
        <dbReference type="SAM" id="Phobius"/>
    </source>
</evidence>
<feature type="domain" description="Potassium channel" evidence="2">
    <location>
        <begin position="257"/>
        <end position="311"/>
    </location>
</feature>
<evidence type="ECO:0000313" key="3">
    <source>
        <dbReference type="EMBL" id="EKX40983.1"/>
    </source>
</evidence>
<dbReference type="InterPro" id="IPR013099">
    <property type="entry name" value="K_chnl_dom"/>
</dbReference>
<evidence type="ECO:0000259" key="2">
    <source>
        <dbReference type="Pfam" id="PF07885"/>
    </source>
</evidence>
<feature type="transmembrane region" description="Helical" evidence="1">
    <location>
        <begin position="289"/>
        <end position="310"/>
    </location>
</feature>
<keyword evidence="5" id="KW-1185">Reference proteome</keyword>
<dbReference type="EnsemblProtists" id="EKX40983">
    <property type="protein sequence ID" value="EKX40983"/>
    <property type="gene ID" value="GUITHDRAFT_142379"/>
</dbReference>
<dbReference type="Gene3D" id="1.10.287.70">
    <property type="match status" value="1"/>
</dbReference>
<dbReference type="RefSeq" id="XP_005827963.1">
    <property type="nucleotide sequence ID" value="XM_005827906.1"/>
</dbReference>
<dbReference type="InterPro" id="IPR015449">
    <property type="entry name" value="K_chnl_Ca-activ_SK"/>
</dbReference>
<protein>
    <recommendedName>
        <fullName evidence="2">Potassium channel domain-containing protein</fullName>
    </recommendedName>
</protein>
<dbReference type="PANTHER" id="PTHR10153">
    <property type="entry name" value="SMALL CONDUCTANCE CALCIUM-ACTIVATED POTASSIUM CHANNEL"/>
    <property type="match status" value="1"/>
</dbReference>
<organism evidence="3">
    <name type="scientific">Guillardia theta (strain CCMP2712)</name>
    <name type="common">Cryptophyte</name>
    <dbReference type="NCBI Taxonomy" id="905079"/>
    <lineage>
        <taxon>Eukaryota</taxon>
        <taxon>Cryptophyceae</taxon>
        <taxon>Pyrenomonadales</taxon>
        <taxon>Geminigeraceae</taxon>
        <taxon>Guillardia</taxon>
    </lineage>
</organism>
<dbReference type="AlphaFoldDB" id="L1IXI4"/>
<dbReference type="Pfam" id="PF07885">
    <property type="entry name" value="Ion_trans_2"/>
    <property type="match status" value="1"/>
</dbReference>
<dbReference type="STRING" id="905079.L1IXI4"/>
<reference evidence="4" key="3">
    <citation type="submission" date="2016-03" db="UniProtKB">
        <authorList>
            <consortium name="EnsemblProtists"/>
        </authorList>
    </citation>
    <scope>IDENTIFICATION</scope>
</reference>
<evidence type="ECO:0000313" key="4">
    <source>
        <dbReference type="EnsemblProtists" id="EKX40983"/>
    </source>
</evidence>
<dbReference type="GO" id="GO:0016020">
    <property type="term" value="C:membrane"/>
    <property type="evidence" value="ECO:0007669"/>
    <property type="project" value="InterPro"/>
</dbReference>
<dbReference type="GO" id="GO:0016286">
    <property type="term" value="F:small conductance calcium-activated potassium channel activity"/>
    <property type="evidence" value="ECO:0007669"/>
    <property type="project" value="InterPro"/>
</dbReference>
<dbReference type="OMA" id="QNEGSIE"/>
<sequence>MEENRKRTELIKEHTVDLLPRLSPRLIVLARQALKDLVLSHKVNLLKVVRWFRPAAASLTFDPENEVYYKHGFCTTSTTLKGLVLLFSIFLVILIVKYHYDRILRMEFSRRRLPGEPIASRKDYTRCFFECFIAMLHCPPFLDVEWESHSQLGEKVIYSSDSIGALLSMFRLFLLTRTLREIVCVHDLNSLLAARLAGVDIKSQVALPRPVRLHIVPPRCRCILWYSFNARGTTGLELMEFSSSVRIGEAPSQPILLHFENCVWLSIVTATTVGYGDLFPLTIIGRISCVLLAFGGMLIANFFTSVFLQWTTPTKVEERFIAVVQSRKSFLQKKIASTRLIQAWWRYYTHFGNGSARSFSFRLDGRQANSMEHENRTLPSQLAQRFGGRVLKATGVANKTSTFIVIPSDDYKMADFSPESTLSQILNLPGVINVRAKKKGACYRSKKFISKESQIEAQANILYSMTLRLGSQLEQSRKQLDDTFYAKVRSIEQRSTNMDNEV</sequence>
<dbReference type="EMBL" id="JH993027">
    <property type="protein sequence ID" value="EKX40983.1"/>
    <property type="molecule type" value="Genomic_DNA"/>
</dbReference>
<evidence type="ECO:0000313" key="5">
    <source>
        <dbReference type="Proteomes" id="UP000011087"/>
    </source>
</evidence>
<dbReference type="Proteomes" id="UP000011087">
    <property type="component" value="Unassembled WGS sequence"/>
</dbReference>
<name>L1IXI4_GUITC</name>
<dbReference type="GeneID" id="17297575"/>
<feature type="transmembrane region" description="Helical" evidence="1">
    <location>
        <begin position="82"/>
        <end position="100"/>
    </location>
</feature>
<dbReference type="OrthoDB" id="297496at2759"/>
<dbReference type="KEGG" id="gtt:GUITHDRAFT_142379"/>
<gene>
    <name evidence="3" type="ORF">GUITHDRAFT_142379</name>
</gene>
<keyword evidence="1" id="KW-0812">Transmembrane</keyword>
<accession>L1IXI4</accession>